<feature type="domain" description="Helicase C-terminal" evidence="2">
    <location>
        <begin position="776"/>
        <end position="945"/>
    </location>
</feature>
<sequence length="1066" mass="117666">MSDRSTPQDETAARQLLVSALRRQLVGPAEGAHEVLSVPPDRRYLMGTLYPQEADLHSRLLAAGEEADSDGAEPANEENVFADDPTSDANAWLPSSLGLSLFTDAPSLSVVCRGSRYVTERAAGTRNWSRLPLPDETVRAFESADIPVLEGHALLRVRRRNYAGASLVTIALVNAAVAEPLDSAEATGRPARTDWDRMLFQASFSVEPLGGTFLEYPNVLLTSRDPEEEELRLQYRHVRTFSIGHGCAVEEQRSDPTAENGPPDRISTEVMPTEEVLRVRHSGRTDTRALKLSFLSDSSVPAPELASELSDFIRGYRNWYEERVKEAAAQVPPWGREAAARILERISTAIDRMEAGTRLMCADPVALTAFRFANQAMALQIRHSSKDLAGAPRTRHDPLPQDTGPEGTYSWRPFQLGFFLLCASGLVDPAHPDREVADVIWFPTGGGKTEAYLLLSCFEMIMRRLRHGPRGGGTAVLSRYTLSLLTTQQFQRAATTVCALEYLRQSAEGQPAPGANLGTEPFSIGLWVGEATTPNTYDRAHELARQQREAAQPTDAFVLDRCPWCGTRIMPANKSSDHGDYGVRTSPSSFSFYCPRDDCRFHEELPVRVVDTHLYDRPPSFLLGTVDKFARLAWEPRAGLLFGKVGQLRPSLVIQDELHLLTGPLGTTVGLYESAILQLCSWSGVAPKVVASTATIRRSGEQVRRMYGRDVQLFPPPGLDARHSYFAEPDEDSPGRLYAGVMAQGHTAGRATVATAAALLHESARLPEQHRDDYWTLVAYHHSLRELGRTLTAARDDIPAQLMGMGGDGQGTRELTEPSVQELTSNLDREEQPRLLARLDEGWPSASAVSFLACTNMLSVGVDIDRLALMLMLGQPKAAAEYIQATSRVGRDVVPGLIVSFFNTTKPRDRSHYETFEVFHRSLYRHVEPSSVTPWSIPSRKRALHAALVILVRHGHGWSAEDGASLILDRPEVVSDAVARIVSWVERADPVAAPEAAAELKELVDDWNDAAAAARQARAKLYWSGQGRSTRHVLKNFDRRNGLWETLHSVRSVDRECQITVKGARP</sequence>
<dbReference type="CDD" id="cd18785">
    <property type="entry name" value="SF2_C"/>
    <property type="match status" value="1"/>
</dbReference>
<evidence type="ECO:0000313" key="4">
    <source>
        <dbReference type="Proteomes" id="UP000579647"/>
    </source>
</evidence>
<dbReference type="RefSeq" id="WP_184361891.1">
    <property type="nucleotide sequence ID" value="NZ_BAAAKM010000107.1"/>
</dbReference>
<gene>
    <name evidence="3" type="ORF">HNR07_000728</name>
</gene>
<reference evidence="3 4" key="1">
    <citation type="submission" date="2020-08" db="EMBL/GenBank/DDBJ databases">
        <title>Sequencing the genomes of 1000 actinobacteria strains.</title>
        <authorList>
            <person name="Klenk H.-P."/>
        </authorList>
    </citation>
    <scope>NUCLEOTIDE SEQUENCE [LARGE SCALE GENOMIC DNA]</scope>
    <source>
        <strain evidence="3 4">DSM 44598</strain>
    </source>
</reference>
<comment type="caution">
    <text evidence="3">The sequence shown here is derived from an EMBL/GenBank/DDBJ whole genome shotgun (WGS) entry which is preliminary data.</text>
</comment>
<keyword evidence="4" id="KW-1185">Reference proteome</keyword>
<accession>A0A840W959</accession>
<dbReference type="AlphaFoldDB" id="A0A840W959"/>
<organism evidence="3 4">
    <name type="scientific">Nocardiopsis metallicus</name>
    <dbReference type="NCBI Taxonomy" id="179819"/>
    <lineage>
        <taxon>Bacteria</taxon>
        <taxon>Bacillati</taxon>
        <taxon>Actinomycetota</taxon>
        <taxon>Actinomycetes</taxon>
        <taxon>Streptosporangiales</taxon>
        <taxon>Nocardiopsidaceae</taxon>
        <taxon>Nocardiopsis</taxon>
    </lineage>
</organism>
<evidence type="ECO:0000256" key="1">
    <source>
        <dbReference type="SAM" id="MobiDB-lite"/>
    </source>
</evidence>
<dbReference type="Proteomes" id="UP000579647">
    <property type="component" value="Unassembled WGS sequence"/>
</dbReference>
<dbReference type="SMART" id="SM00490">
    <property type="entry name" value="HELICc"/>
    <property type="match status" value="1"/>
</dbReference>
<dbReference type="Gene3D" id="3.40.50.300">
    <property type="entry name" value="P-loop containing nucleotide triphosphate hydrolases"/>
    <property type="match status" value="1"/>
</dbReference>
<name>A0A840W959_9ACTN</name>
<dbReference type="InterPro" id="IPR001650">
    <property type="entry name" value="Helicase_C-like"/>
</dbReference>
<dbReference type="EMBL" id="JACHDO010000001">
    <property type="protein sequence ID" value="MBB5489591.1"/>
    <property type="molecule type" value="Genomic_DNA"/>
</dbReference>
<feature type="region of interest" description="Disordered" evidence="1">
    <location>
        <begin position="65"/>
        <end position="87"/>
    </location>
</feature>
<protein>
    <recommendedName>
        <fullName evidence="2">Helicase C-terminal domain-containing protein</fullName>
    </recommendedName>
</protein>
<dbReference type="PROSITE" id="PS51194">
    <property type="entry name" value="HELICASE_CTER"/>
    <property type="match status" value="1"/>
</dbReference>
<dbReference type="SUPFAM" id="SSF52540">
    <property type="entry name" value="P-loop containing nucleoside triphosphate hydrolases"/>
    <property type="match status" value="1"/>
</dbReference>
<dbReference type="Pfam" id="PF00271">
    <property type="entry name" value="Helicase_C"/>
    <property type="match status" value="1"/>
</dbReference>
<evidence type="ECO:0000259" key="2">
    <source>
        <dbReference type="PROSITE" id="PS51194"/>
    </source>
</evidence>
<evidence type="ECO:0000313" key="3">
    <source>
        <dbReference type="EMBL" id="MBB5489591.1"/>
    </source>
</evidence>
<dbReference type="InterPro" id="IPR027417">
    <property type="entry name" value="P-loop_NTPase"/>
</dbReference>
<proteinExistence type="predicted"/>